<dbReference type="EMBL" id="LRPC01000001">
    <property type="protein sequence ID" value="KYG78353.1"/>
    <property type="molecule type" value="Genomic_DNA"/>
</dbReference>
<name>A0A150XI50_9BACT</name>
<sequence length="155" mass="17932">MTKAHKILFLFLLAVVWSCDSERVFEDDQSLENHSWHMDNMPQFTFEIDDTNGKNIYFKMRNDLEYPFQNIYLTYYLLDEAGEEIASELVNIELFDEITGKPQGKGNSIYQSSEAILTNYSFPKAGEYTLKFAQYMRSESLAGVHSVGVRIEEGL</sequence>
<evidence type="ECO:0000313" key="2">
    <source>
        <dbReference type="Proteomes" id="UP000075606"/>
    </source>
</evidence>
<dbReference type="NCBIfam" id="TIGR03511">
    <property type="entry name" value="GldH_lipo"/>
    <property type="match status" value="1"/>
</dbReference>
<dbReference type="RefSeq" id="WP_068217952.1">
    <property type="nucleotide sequence ID" value="NZ_CP139724.1"/>
</dbReference>
<dbReference type="Pfam" id="PF14109">
    <property type="entry name" value="GldH_lipo"/>
    <property type="match status" value="1"/>
</dbReference>
<evidence type="ECO:0008006" key="3">
    <source>
        <dbReference type="Google" id="ProtNLM"/>
    </source>
</evidence>
<dbReference type="OrthoDB" id="982482at2"/>
<organism evidence="1 2">
    <name type="scientific">Roseivirga spongicola</name>
    <dbReference type="NCBI Taxonomy" id="333140"/>
    <lineage>
        <taxon>Bacteria</taxon>
        <taxon>Pseudomonadati</taxon>
        <taxon>Bacteroidota</taxon>
        <taxon>Cytophagia</taxon>
        <taxon>Cytophagales</taxon>
        <taxon>Roseivirgaceae</taxon>
        <taxon>Roseivirga</taxon>
    </lineage>
</organism>
<accession>A0A150XI50</accession>
<proteinExistence type="predicted"/>
<reference evidence="1 2" key="1">
    <citation type="submission" date="2016-01" db="EMBL/GenBank/DDBJ databases">
        <title>Genome sequencing of Roseivirga spongicola UST030701-084.</title>
        <authorList>
            <person name="Selvaratnam C."/>
            <person name="Thevarajoo S."/>
            <person name="Goh K.M."/>
            <person name="Ee R."/>
            <person name="Chan K.-G."/>
            <person name="Chong C.S."/>
        </authorList>
    </citation>
    <scope>NUCLEOTIDE SEQUENCE [LARGE SCALE GENOMIC DNA]</scope>
    <source>
        <strain evidence="1 2">UST030701-084</strain>
    </source>
</reference>
<dbReference type="InterPro" id="IPR020018">
    <property type="entry name" value="Motility-assoc_lipoprot_GldH"/>
</dbReference>
<gene>
    <name evidence="1" type="ORF">AWW68_06190</name>
</gene>
<dbReference type="STRING" id="333140.AWW68_06190"/>
<keyword evidence="2" id="KW-1185">Reference proteome</keyword>
<comment type="caution">
    <text evidence="1">The sequence shown here is derived from an EMBL/GenBank/DDBJ whole genome shotgun (WGS) entry which is preliminary data.</text>
</comment>
<evidence type="ECO:0000313" key="1">
    <source>
        <dbReference type="EMBL" id="KYG78353.1"/>
    </source>
</evidence>
<protein>
    <recommendedName>
        <fullName evidence="3">Gliding motility lipoprotein GldH</fullName>
    </recommendedName>
</protein>
<dbReference type="Proteomes" id="UP000075606">
    <property type="component" value="Unassembled WGS sequence"/>
</dbReference>
<dbReference type="AlphaFoldDB" id="A0A150XI50"/>